<protein>
    <submittedName>
        <fullName evidence="2">Sensor domain-containing phosphodiesterase</fullName>
    </submittedName>
</protein>
<dbReference type="InterPro" id="IPR043128">
    <property type="entry name" value="Rev_trsase/Diguanyl_cyclase"/>
</dbReference>
<dbReference type="PANTHER" id="PTHR33121">
    <property type="entry name" value="CYCLIC DI-GMP PHOSPHODIESTERASE PDEF"/>
    <property type="match status" value="1"/>
</dbReference>
<evidence type="ECO:0000259" key="1">
    <source>
        <dbReference type="PROSITE" id="PS50883"/>
    </source>
</evidence>
<dbReference type="SMART" id="SM00052">
    <property type="entry name" value="EAL"/>
    <property type="match status" value="1"/>
</dbReference>
<reference evidence="3" key="1">
    <citation type="submission" date="2015-12" db="EMBL/GenBank/DDBJ databases">
        <title>FDA dAtabase for Regulatory Grade micrObial Sequences (FDA-ARGOS): Supporting development and validation of Infectious Disease Dx tests.</title>
        <authorList>
            <person name="Hoffmann M."/>
            <person name="Allard M."/>
            <person name="Evans P."/>
            <person name="Brown E."/>
            <person name="Tallon L.J."/>
            <person name="Sadzewicz L."/>
            <person name="Sengamalay N."/>
            <person name="Ott S."/>
            <person name="Godinez A."/>
            <person name="Nagaraj S."/>
            <person name="Vyas G."/>
            <person name="Aluvathingal J."/>
            <person name="Nadendla S."/>
            <person name="Geyer C."/>
            <person name="Sichtig H."/>
        </authorList>
    </citation>
    <scope>NUCLEOTIDE SEQUENCE [LARGE SCALE GENOMIC DNA]</scope>
    <source>
        <strain evidence="3">ATCC 33809</strain>
    </source>
</reference>
<dbReference type="InterPro" id="IPR035919">
    <property type="entry name" value="EAL_sf"/>
</dbReference>
<name>A0ABN4KU49_VIBFL</name>
<dbReference type="Pfam" id="PF00990">
    <property type="entry name" value="GGDEF"/>
    <property type="match status" value="1"/>
</dbReference>
<dbReference type="Gene3D" id="3.20.20.450">
    <property type="entry name" value="EAL domain"/>
    <property type="match status" value="1"/>
</dbReference>
<dbReference type="InterPro" id="IPR013702">
    <property type="entry name" value="FIST_domain_N"/>
</dbReference>
<accession>A0ABN4KU49</accession>
<keyword evidence="3" id="KW-1185">Reference proteome</keyword>
<dbReference type="InterPro" id="IPR019494">
    <property type="entry name" value="FIST_C"/>
</dbReference>
<dbReference type="SUPFAM" id="SSF141868">
    <property type="entry name" value="EAL domain-like"/>
    <property type="match status" value="1"/>
</dbReference>
<evidence type="ECO:0000313" key="2">
    <source>
        <dbReference type="EMBL" id="AMF95785.2"/>
    </source>
</evidence>
<dbReference type="PANTHER" id="PTHR33121:SF79">
    <property type="entry name" value="CYCLIC DI-GMP PHOSPHODIESTERASE PDED-RELATED"/>
    <property type="match status" value="1"/>
</dbReference>
<dbReference type="SMART" id="SM00267">
    <property type="entry name" value="GGDEF"/>
    <property type="match status" value="1"/>
</dbReference>
<dbReference type="CDD" id="cd01948">
    <property type="entry name" value="EAL"/>
    <property type="match status" value="1"/>
</dbReference>
<dbReference type="Pfam" id="PF00563">
    <property type="entry name" value="EAL"/>
    <property type="match status" value="1"/>
</dbReference>
<dbReference type="SMART" id="SM00897">
    <property type="entry name" value="FIST"/>
    <property type="match status" value="1"/>
</dbReference>
<gene>
    <name evidence="2" type="ORF">AL536_20795</name>
</gene>
<organism evidence="2 3">
    <name type="scientific">Vibrio fluvialis</name>
    <dbReference type="NCBI Taxonomy" id="676"/>
    <lineage>
        <taxon>Bacteria</taxon>
        <taxon>Pseudomonadati</taxon>
        <taxon>Pseudomonadota</taxon>
        <taxon>Gammaproteobacteria</taxon>
        <taxon>Vibrionales</taxon>
        <taxon>Vibrionaceae</taxon>
        <taxon>Vibrio</taxon>
    </lineage>
</organism>
<dbReference type="EMBL" id="CP014035">
    <property type="protein sequence ID" value="AMF95785.2"/>
    <property type="molecule type" value="Genomic_DNA"/>
</dbReference>
<dbReference type="InterPro" id="IPR050706">
    <property type="entry name" value="Cyclic-di-GMP_PDE-like"/>
</dbReference>
<proteinExistence type="predicted"/>
<sequence length="830" mass="94240">MDYMFTSSLFIPAHQSLNQALSAFSFSARGSTLIQLFSSLPAQEIEPLAEQLVHIYPQATLIGLSSGQLIHHGDIHHQGTLLLFSRFDDTTLSSAVSRYSSNPVRDTQNLVTDLAVQANTRAIICFAERMSMERTERIGAFNHLTPGVPVAGGAAGQVDGERWVLLGTKTYQHAMVSVALHGDNLHVSNAAYTEWNPIGRNFRVTKADGNTLYRLDDLPVQDVYNRYLGDGQHVPFELLHNFPLIKGDLQRQDVYVPMYEDEPGLVLNKPLSVGDEVRFCFDHPSLTLEQVYLGAEQLRTFQPEQIFVYNCTSRLEFIEENQELLPLQAVAPTQGCYCFGELWHDGTMQRTLHHSMTYLALREGDVVERPSEPFSFGRHDVIAPLFSLIRNSLSDLDEMNLNLAHKIQSQASMLTASYRVDPRTGLPNRVVLREKLLRMAGNHHLLALKLTNFNQINEKYGYQVGDRLLQDLSAHFQHYLHQHLAGRSELFAIGVGEWATLFRSEADEEFIHLTFSQFVDQLEHVNFEPFGLPEVDYVSVSLCAGLVSRRDFPDKDPDDLLLRAIEARRHAQQHNRHFCNASQLRAQEQMRQERLGWLSCVSRAVLDNNVLVYAQPIFKAHSHELASYECLVRIEDDGEIILPGRFLPIIEGTHLYTRLSRQMINRTFDLMRDRSEAFSINLAPQDFMSERTLLNLEEAIKSLPDPSRVGLEVLETEQIKDYGHMIEVCNHFRSLGASIIVDDFGSGYSNIDEIVKLEPQVIKLDGSLIRNIDQDVKQRRIAQQLVQLCQVLNAKTVAEFVHNDDVRRISEEMGVDYLQGFHLGAPQRLS</sequence>
<dbReference type="InterPro" id="IPR000160">
    <property type="entry name" value="GGDEF_dom"/>
</dbReference>
<dbReference type="Gene3D" id="3.30.70.270">
    <property type="match status" value="1"/>
</dbReference>
<feature type="domain" description="EAL" evidence="1">
    <location>
        <begin position="594"/>
        <end position="830"/>
    </location>
</feature>
<dbReference type="SUPFAM" id="SSF55073">
    <property type="entry name" value="Nucleotide cyclase"/>
    <property type="match status" value="1"/>
</dbReference>
<dbReference type="Proteomes" id="UP000057088">
    <property type="component" value="Chromosome 2"/>
</dbReference>
<evidence type="ECO:0000313" key="3">
    <source>
        <dbReference type="Proteomes" id="UP000057088"/>
    </source>
</evidence>
<dbReference type="SMART" id="SM01204">
    <property type="entry name" value="FIST_C"/>
    <property type="match status" value="1"/>
</dbReference>
<dbReference type="InterPro" id="IPR001633">
    <property type="entry name" value="EAL_dom"/>
</dbReference>
<dbReference type="PROSITE" id="PS50883">
    <property type="entry name" value="EAL"/>
    <property type="match status" value="1"/>
</dbReference>
<dbReference type="InterPro" id="IPR029787">
    <property type="entry name" value="Nucleotide_cyclase"/>
</dbReference>
<dbReference type="Pfam" id="PF10442">
    <property type="entry name" value="FIST_C"/>
    <property type="match status" value="1"/>
</dbReference>
<dbReference type="Pfam" id="PF08495">
    <property type="entry name" value="FIST"/>
    <property type="match status" value="1"/>
</dbReference>